<dbReference type="RefSeq" id="WP_278159404.1">
    <property type="nucleotide sequence ID" value="NZ_CP121252.1"/>
</dbReference>
<gene>
    <name evidence="2" type="ORF">P8192_06280</name>
</gene>
<dbReference type="Pfam" id="PF09438">
    <property type="entry name" value="DUF2017"/>
    <property type="match status" value="1"/>
</dbReference>
<organism evidence="2 3">
    <name type="scientific">Citricoccus muralis</name>
    <dbReference type="NCBI Taxonomy" id="169134"/>
    <lineage>
        <taxon>Bacteria</taxon>
        <taxon>Bacillati</taxon>
        <taxon>Actinomycetota</taxon>
        <taxon>Actinomycetes</taxon>
        <taxon>Micrococcales</taxon>
        <taxon>Micrococcaceae</taxon>
        <taxon>Citricoccus</taxon>
    </lineage>
</organism>
<evidence type="ECO:0000313" key="3">
    <source>
        <dbReference type="Proteomes" id="UP001219037"/>
    </source>
</evidence>
<feature type="region of interest" description="Disordered" evidence="1">
    <location>
        <begin position="39"/>
        <end position="68"/>
    </location>
</feature>
<name>A0ABY8H963_9MICC</name>
<evidence type="ECO:0000256" key="1">
    <source>
        <dbReference type="SAM" id="MobiDB-lite"/>
    </source>
</evidence>
<dbReference type="Proteomes" id="UP001219037">
    <property type="component" value="Chromosome"/>
</dbReference>
<keyword evidence="3" id="KW-1185">Reference proteome</keyword>
<dbReference type="EMBL" id="CP121252">
    <property type="protein sequence ID" value="WFP17707.1"/>
    <property type="molecule type" value="Genomic_DNA"/>
</dbReference>
<dbReference type="InterPro" id="IPR018561">
    <property type="entry name" value="AosR"/>
</dbReference>
<accession>A0ABY8H963</accession>
<reference evidence="2 3" key="1">
    <citation type="submission" date="2023-04" db="EMBL/GenBank/DDBJ databases">
        <title>Funneling lignin-derived compounds into biodiesel using alkali-halophilic Citricoccus sp. P2.</title>
        <authorList>
            <person name="Luo C.-B."/>
        </authorList>
    </citation>
    <scope>NUCLEOTIDE SEQUENCE [LARGE SCALE GENOMIC DNA]</scope>
    <source>
        <strain evidence="2 3">P2</strain>
    </source>
</reference>
<evidence type="ECO:0000313" key="2">
    <source>
        <dbReference type="EMBL" id="WFP17707.1"/>
    </source>
</evidence>
<sequence length="241" mass="25994">MARGFTSTPRGYLATFESGEQRLLRQLFDDVITLLRRREDETRSDAETDQAGAEAEPDTEAGTGDAGDADIATDSDFWALVSGISAGTGENRRAAPSEAATLRLLPTGTPDAASEAEAQEFRALTEDAVLQAKLEDLQRAIAAVESRHLVLDLAAAESFGRALNAVRLVLATRLEIETDDDAARVHEISDVANADSVDAYMALLYNFTSWLQETLMTALLADLPDQLGAADDDHGEREDRP</sequence>
<proteinExistence type="predicted"/>
<protein>
    <submittedName>
        <fullName evidence="2">DUF2017 family protein</fullName>
    </submittedName>
</protein>